<evidence type="ECO:0000313" key="1">
    <source>
        <dbReference type="EMBL" id="KDQ22464.1"/>
    </source>
</evidence>
<evidence type="ECO:0000313" key="2">
    <source>
        <dbReference type="Proteomes" id="UP000027073"/>
    </source>
</evidence>
<dbReference type="AlphaFoldDB" id="A0A067N3N5"/>
<sequence length="343" mass="38448">MPPALAPEILQRIFAGVYSRKTLLDILVCSHQFCRLAEPYVYAQIRFPGPAQTSKLSSLLESLETSDGRRAPYVRALSFPAISNRSEMDLIHKILAKTAKLQRLELGASSSSSSRTSLEGYFARRSHPFSLTSLRISAIGAQHDQGLLDFLEAQTSLRTLHLRISTRAEPADKRGFSPTASFPDLQVLSAPSYLVHSFLRASAHLTHLLVFGRVYWHDPEIRTTTMRTLACSQGLAADAVASLASLFPDLQWLEAPVEAMERLRPRNGRLRGIRFTDRSLGARSSGALARLFAAAPDLQFVEYMRYGYERQYRHGGEPRPVLWLCRSGSEWLADWEEDVIDDD</sequence>
<name>A0A067N3N5_PLEO1</name>
<dbReference type="Proteomes" id="UP000027073">
    <property type="component" value="Unassembled WGS sequence"/>
</dbReference>
<dbReference type="EMBL" id="KL198014">
    <property type="protein sequence ID" value="KDQ22464.1"/>
    <property type="molecule type" value="Genomic_DNA"/>
</dbReference>
<organism evidence="1 2">
    <name type="scientific">Pleurotus ostreatus (strain PC15)</name>
    <name type="common">Oyster mushroom</name>
    <dbReference type="NCBI Taxonomy" id="1137138"/>
    <lineage>
        <taxon>Eukaryota</taxon>
        <taxon>Fungi</taxon>
        <taxon>Dikarya</taxon>
        <taxon>Basidiomycota</taxon>
        <taxon>Agaricomycotina</taxon>
        <taxon>Agaricomycetes</taxon>
        <taxon>Agaricomycetidae</taxon>
        <taxon>Agaricales</taxon>
        <taxon>Pleurotineae</taxon>
        <taxon>Pleurotaceae</taxon>
        <taxon>Pleurotus</taxon>
    </lineage>
</organism>
<dbReference type="VEuPathDB" id="FungiDB:PLEOSDRAFT_1090979"/>
<evidence type="ECO:0008006" key="3">
    <source>
        <dbReference type="Google" id="ProtNLM"/>
    </source>
</evidence>
<dbReference type="Gene3D" id="3.80.10.10">
    <property type="entry name" value="Ribonuclease Inhibitor"/>
    <property type="match status" value="1"/>
</dbReference>
<dbReference type="InParanoid" id="A0A067N3N5"/>
<accession>A0A067N3N5</accession>
<dbReference type="InterPro" id="IPR032675">
    <property type="entry name" value="LRR_dom_sf"/>
</dbReference>
<dbReference type="HOGENOM" id="CLU_066694_0_0_1"/>
<protein>
    <recommendedName>
        <fullName evidence="3">F-box domain-containing protein</fullName>
    </recommendedName>
</protein>
<reference evidence="2" key="1">
    <citation type="journal article" date="2014" name="Proc. Natl. Acad. Sci. U.S.A.">
        <title>Extensive sampling of basidiomycete genomes demonstrates inadequacy of the white-rot/brown-rot paradigm for wood decay fungi.</title>
        <authorList>
            <person name="Riley R."/>
            <person name="Salamov A.A."/>
            <person name="Brown D.W."/>
            <person name="Nagy L.G."/>
            <person name="Floudas D."/>
            <person name="Held B.W."/>
            <person name="Levasseur A."/>
            <person name="Lombard V."/>
            <person name="Morin E."/>
            <person name="Otillar R."/>
            <person name="Lindquist E.A."/>
            <person name="Sun H."/>
            <person name="LaButti K.M."/>
            <person name="Schmutz J."/>
            <person name="Jabbour D."/>
            <person name="Luo H."/>
            <person name="Baker S.E."/>
            <person name="Pisabarro A.G."/>
            <person name="Walton J.D."/>
            <person name="Blanchette R.A."/>
            <person name="Henrissat B."/>
            <person name="Martin F."/>
            <person name="Cullen D."/>
            <person name="Hibbett D.S."/>
            <person name="Grigoriev I.V."/>
        </authorList>
    </citation>
    <scope>NUCLEOTIDE SEQUENCE [LARGE SCALE GENOMIC DNA]</scope>
    <source>
        <strain evidence="2">PC15</strain>
    </source>
</reference>
<proteinExistence type="predicted"/>
<gene>
    <name evidence="1" type="ORF">PLEOSDRAFT_1090979</name>
</gene>